<keyword evidence="9 12" id="KW-0804">Transcription</keyword>
<dbReference type="NCBIfam" id="TIGR00498">
    <property type="entry name" value="lexA"/>
    <property type="match status" value="1"/>
</dbReference>
<evidence type="ECO:0000259" key="15">
    <source>
        <dbReference type="Pfam" id="PF01726"/>
    </source>
</evidence>
<evidence type="ECO:0000256" key="2">
    <source>
        <dbReference type="ARBA" id="ARBA00022491"/>
    </source>
</evidence>
<dbReference type="EC" id="3.4.21.88" evidence="12"/>
<feature type="active site" description="For autocatalytic cleavage activity" evidence="12">
    <location>
        <position position="130"/>
    </location>
</feature>
<dbReference type="InterPro" id="IPR006199">
    <property type="entry name" value="LexA_DNA-bd_dom"/>
</dbReference>
<feature type="site" description="Cleavage; by autolysis" evidence="12">
    <location>
        <begin position="94"/>
        <end position="95"/>
    </location>
</feature>
<feature type="domain" description="LexA repressor DNA-binding" evidence="15">
    <location>
        <begin position="8"/>
        <end position="66"/>
    </location>
</feature>
<dbReference type="Gene3D" id="2.10.109.10">
    <property type="entry name" value="Umud Fragment, subunit A"/>
    <property type="match status" value="1"/>
</dbReference>
<evidence type="ECO:0000259" key="14">
    <source>
        <dbReference type="Pfam" id="PF00717"/>
    </source>
</evidence>
<keyword evidence="3 12" id="KW-0235">DNA replication</keyword>
<comment type="function">
    <text evidence="12">Represses a number of genes involved in the response to DNA damage (SOS response), including recA and lexA. In the presence of single-stranded DNA, RecA interacts with LexA causing an autocatalytic cleavage which disrupts the DNA-binding part of LexA, leading to derepression of the SOS regulon and eventually DNA repair.</text>
</comment>
<dbReference type="InterPro" id="IPR039418">
    <property type="entry name" value="LexA-like"/>
</dbReference>
<feature type="active site" description="For autocatalytic cleavage activity" evidence="12">
    <location>
        <position position="168"/>
    </location>
</feature>
<gene>
    <name evidence="12" type="primary">lexA</name>
    <name evidence="16" type="ORF">FC96_GL000387</name>
</gene>
<evidence type="ECO:0000256" key="12">
    <source>
        <dbReference type="HAMAP-Rule" id="MF_00015"/>
    </source>
</evidence>
<dbReference type="PANTHER" id="PTHR33516:SF2">
    <property type="entry name" value="LEXA REPRESSOR-RELATED"/>
    <property type="match status" value="1"/>
</dbReference>
<dbReference type="InterPro" id="IPR011991">
    <property type="entry name" value="ArsR-like_HTH"/>
</dbReference>
<accession>A0A0R1HZS0</accession>
<evidence type="ECO:0000256" key="8">
    <source>
        <dbReference type="ARBA" id="ARBA00023125"/>
    </source>
</evidence>
<dbReference type="PATRIC" id="fig|1302272.5.peg.384"/>
<dbReference type="Pfam" id="PF01726">
    <property type="entry name" value="LexA_DNA_bind"/>
    <property type="match status" value="1"/>
</dbReference>
<dbReference type="GO" id="GO:0003677">
    <property type="term" value="F:DNA binding"/>
    <property type="evidence" value="ECO:0007669"/>
    <property type="project" value="UniProtKB-UniRule"/>
</dbReference>
<evidence type="ECO:0000313" key="17">
    <source>
        <dbReference type="Proteomes" id="UP000050911"/>
    </source>
</evidence>
<comment type="caution">
    <text evidence="16">The sequence shown here is derived from an EMBL/GenBank/DDBJ whole genome shotgun (WGS) entry which is preliminary data.</text>
</comment>
<keyword evidence="4 12" id="KW-0227">DNA damage</keyword>
<dbReference type="InterPro" id="IPR036286">
    <property type="entry name" value="LexA/Signal_pep-like_sf"/>
</dbReference>
<comment type="similarity">
    <text evidence="1 12 13">Belongs to the peptidase S24 family.</text>
</comment>
<comment type="catalytic activity">
    <reaction evidence="12">
        <text>Hydrolysis of Ala-|-Gly bond in repressor LexA.</text>
        <dbReference type="EC" id="3.4.21.88"/>
    </reaction>
</comment>
<dbReference type="RefSeq" id="WP_056941796.1">
    <property type="nucleotide sequence ID" value="NZ_AZCX01000001.1"/>
</dbReference>
<evidence type="ECO:0000256" key="1">
    <source>
        <dbReference type="ARBA" id="ARBA00007484"/>
    </source>
</evidence>
<dbReference type="InterPro" id="IPR036388">
    <property type="entry name" value="WH-like_DNA-bd_sf"/>
</dbReference>
<dbReference type="InterPro" id="IPR015927">
    <property type="entry name" value="Peptidase_S24_S26A/B/C"/>
</dbReference>
<dbReference type="InterPro" id="IPR036390">
    <property type="entry name" value="WH_DNA-bd_sf"/>
</dbReference>
<evidence type="ECO:0000256" key="13">
    <source>
        <dbReference type="RuleBase" id="RU003991"/>
    </source>
</evidence>
<keyword evidence="6 12" id="KW-0068">Autocatalytic cleavage</keyword>
<dbReference type="STRING" id="1302272.FC96_GL000387"/>
<proteinExistence type="inferred from homology"/>
<dbReference type="GO" id="GO:0006260">
    <property type="term" value="P:DNA replication"/>
    <property type="evidence" value="ECO:0007669"/>
    <property type="project" value="UniProtKB-UniRule"/>
</dbReference>
<keyword evidence="5 12" id="KW-0378">Hydrolase</keyword>
<dbReference type="InterPro" id="IPR050077">
    <property type="entry name" value="LexA_repressor"/>
</dbReference>
<dbReference type="CDD" id="cd06529">
    <property type="entry name" value="S24_LexA-like"/>
    <property type="match status" value="1"/>
</dbReference>
<dbReference type="InterPro" id="IPR006197">
    <property type="entry name" value="Peptidase_S24_LexA"/>
</dbReference>
<dbReference type="GO" id="GO:0045892">
    <property type="term" value="P:negative regulation of DNA-templated transcription"/>
    <property type="evidence" value="ECO:0007669"/>
    <property type="project" value="UniProtKB-UniRule"/>
</dbReference>
<comment type="subunit">
    <text evidence="12">Homodimer.</text>
</comment>
<keyword evidence="11 12" id="KW-0742">SOS response</keyword>
<evidence type="ECO:0000256" key="7">
    <source>
        <dbReference type="ARBA" id="ARBA00023015"/>
    </source>
</evidence>
<dbReference type="SUPFAM" id="SSF46785">
    <property type="entry name" value="Winged helix' DNA-binding domain"/>
    <property type="match status" value="1"/>
</dbReference>
<dbReference type="EMBL" id="AZCX01000001">
    <property type="protein sequence ID" value="KRK49460.1"/>
    <property type="molecule type" value="Genomic_DNA"/>
</dbReference>
<name>A0A0R1HZS0_9LACO</name>
<dbReference type="GO" id="GO:0009432">
    <property type="term" value="P:SOS response"/>
    <property type="evidence" value="ECO:0007669"/>
    <property type="project" value="UniProtKB-UniRule"/>
</dbReference>
<evidence type="ECO:0000256" key="11">
    <source>
        <dbReference type="ARBA" id="ARBA00023236"/>
    </source>
</evidence>
<dbReference type="SUPFAM" id="SSF51306">
    <property type="entry name" value="LexA/Signal peptidase"/>
    <property type="match status" value="1"/>
</dbReference>
<dbReference type="Proteomes" id="UP000050911">
    <property type="component" value="Unassembled WGS sequence"/>
</dbReference>
<keyword evidence="7 12" id="KW-0805">Transcription regulation</keyword>
<keyword evidence="2 12" id="KW-0678">Repressor</keyword>
<dbReference type="InterPro" id="IPR006200">
    <property type="entry name" value="LexA"/>
</dbReference>
<dbReference type="Pfam" id="PF00717">
    <property type="entry name" value="Peptidase_S24"/>
    <property type="match status" value="1"/>
</dbReference>
<organism evidence="16 17">
    <name type="scientific">Secundilactobacillus kimchicus JCM 15530</name>
    <dbReference type="NCBI Taxonomy" id="1302272"/>
    <lineage>
        <taxon>Bacteria</taxon>
        <taxon>Bacillati</taxon>
        <taxon>Bacillota</taxon>
        <taxon>Bacilli</taxon>
        <taxon>Lactobacillales</taxon>
        <taxon>Lactobacillaceae</taxon>
        <taxon>Secundilactobacillus</taxon>
    </lineage>
</organism>
<keyword evidence="8 12" id="KW-0238">DNA-binding</keyword>
<dbReference type="GO" id="GO:0006281">
    <property type="term" value="P:DNA repair"/>
    <property type="evidence" value="ECO:0007669"/>
    <property type="project" value="UniProtKB-UniRule"/>
</dbReference>
<dbReference type="HAMAP" id="MF_00015">
    <property type="entry name" value="LexA"/>
    <property type="match status" value="1"/>
</dbReference>
<feature type="domain" description="Peptidase S24/S26A/S26B/S26C" evidence="14">
    <location>
        <begin position="87"/>
        <end position="201"/>
    </location>
</feature>
<keyword evidence="17" id="KW-1185">Reference proteome</keyword>
<dbReference type="FunFam" id="2.10.109.10:FF:000001">
    <property type="entry name" value="LexA repressor"/>
    <property type="match status" value="1"/>
</dbReference>
<evidence type="ECO:0000256" key="4">
    <source>
        <dbReference type="ARBA" id="ARBA00022763"/>
    </source>
</evidence>
<feature type="DNA-binding region" description="H-T-H motif" evidence="12">
    <location>
        <begin position="29"/>
        <end position="49"/>
    </location>
</feature>
<evidence type="ECO:0000256" key="5">
    <source>
        <dbReference type="ARBA" id="ARBA00022801"/>
    </source>
</evidence>
<keyword evidence="10 12" id="KW-0234">DNA repair</keyword>
<evidence type="ECO:0000256" key="3">
    <source>
        <dbReference type="ARBA" id="ARBA00022705"/>
    </source>
</evidence>
<dbReference type="AlphaFoldDB" id="A0A0R1HZS0"/>
<evidence type="ECO:0000256" key="9">
    <source>
        <dbReference type="ARBA" id="ARBA00023163"/>
    </source>
</evidence>
<evidence type="ECO:0000256" key="6">
    <source>
        <dbReference type="ARBA" id="ARBA00022813"/>
    </source>
</evidence>
<dbReference type="GO" id="GO:0004252">
    <property type="term" value="F:serine-type endopeptidase activity"/>
    <property type="evidence" value="ECO:0007669"/>
    <property type="project" value="UniProtKB-UniRule"/>
</dbReference>
<dbReference type="GO" id="GO:0006508">
    <property type="term" value="P:proteolysis"/>
    <property type="evidence" value="ECO:0007669"/>
    <property type="project" value="InterPro"/>
</dbReference>
<reference evidence="16 17" key="1">
    <citation type="journal article" date="2015" name="Genome Announc.">
        <title>Expanding the biotechnology potential of lactobacilli through comparative genomics of 213 strains and associated genera.</title>
        <authorList>
            <person name="Sun Z."/>
            <person name="Harris H.M."/>
            <person name="McCann A."/>
            <person name="Guo C."/>
            <person name="Argimon S."/>
            <person name="Zhang W."/>
            <person name="Yang X."/>
            <person name="Jeffery I.B."/>
            <person name="Cooney J.C."/>
            <person name="Kagawa T.F."/>
            <person name="Liu W."/>
            <person name="Song Y."/>
            <person name="Salvetti E."/>
            <person name="Wrobel A."/>
            <person name="Rasinkangas P."/>
            <person name="Parkhill J."/>
            <person name="Rea M.C."/>
            <person name="O'Sullivan O."/>
            <person name="Ritari J."/>
            <person name="Douillard F.P."/>
            <person name="Paul Ross R."/>
            <person name="Yang R."/>
            <person name="Briner A.E."/>
            <person name="Felis G.E."/>
            <person name="de Vos W.M."/>
            <person name="Barrangou R."/>
            <person name="Klaenhammer T.R."/>
            <person name="Caufield P.W."/>
            <person name="Cui Y."/>
            <person name="Zhang H."/>
            <person name="O'Toole P.W."/>
        </authorList>
    </citation>
    <scope>NUCLEOTIDE SEQUENCE [LARGE SCALE GENOMIC DNA]</scope>
    <source>
        <strain evidence="16 17">JCM 15530</strain>
    </source>
</reference>
<dbReference type="OrthoDB" id="9802364at2"/>
<sequence>MTKSSDSKQIAILQYIYDQTQAHGYPPTVREIGEAVGLSSTSTVHGHIARLSKRGLLIKDPTKPRALEVTQNGLETLGISDTATQIPVLGTVTAGQPILAVQEAVDYFPVPHKFEDEVDEIFMLKIRGESMINIGILDGDQVIVHRQNSAENGEIVIAMTEDDEATCKRFFKEDHYYRLQPENDTMDPIILNSVTVLGKVVGLYREEVS</sequence>
<dbReference type="Gene3D" id="1.10.10.10">
    <property type="entry name" value="Winged helix-like DNA-binding domain superfamily/Winged helix DNA-binding domain"/>
    <property type="match status" value="1"/>
</dbReference>
<dbReference type="PRINTS" id="PR00726">
    <property type="entry name" value="LEXASERPTASE"/>
</dbReference>
<evidence type="ECO:0000313" key="16">
    <source>
        <dbReference type="EMBL" id="KRK49460.1"/>
    </source>
</evidence>
<protein>
    <recommendedName>
        <fullName evidence="12">LexA repressor</fullName>
        <ecNumber evidence="12">3.4.21.88</ecNumber>
    </recommendedName>
</protein>
<dbReference type="PANTHER" id="PTHR33516">
    <property type="entry name" value="LEXA REPRESSOR"/>
    <property type="match status" value="1"/>
</dbReference>
<dbReference type="CDD" id="cd00090">
    <property type="entry name" value="HTH_ARSR"/>
    <property type="match status" value="1"/>
</dbReference>
<evidence type="ECO:0000256" key="10">
    <source>
        <dbReference type="ARBA" id="ARBA00023204"/>
    </source>
</evidence>